<evidence type="ECO:0000313" key="3">
    <source>
        <dbReference type="Proteomes" id="UP000383932"/>
    </source>
</evidence>
<dbReference type="PANTHER" id="PTHR47098:SF2">
    <property type="entry name" value="PROTEIN MAK32"/>
    <property type="match status" value="1"/>
</dbReference>
<sequence>MGILLGRPSQLRQIGGGGTYAAIGARIWLPALAIGQIIDRGTDFPLVVQKELDHYGVEMWHFRDQPHNQTTKAVNRYTGELREYASCFEYLTPRIRITPKDLFDTPLESPRQIHFVCSPTRASQILHDAHMYGVNDWTPFTIYEPIPFRCVPEELPALKQVLGQINILSPNAEEALGLLSVDKAGIEDPSVIERAAAQFLSFGVGRGGSGYVIIRCGAMGAYGATLATGEVEGWWMPAYWTQGDESAVVDVTGAGNAFLGGLSAGLCLTNGDVRKATLYATVSAGYTIQQLGLPRVEYRQSNSADLVEFWNGDRPRDRLELLERRCAQASKWLGILRCQ</sequence>
<accession>A0A5N5QNQ3</accession>
<dbReference type="InterPro" id="IPR011611">
    <property type="entry name" value="PfkB_dom"/>
</dbReference>
<gene>
    <name evidence="2" type="ORF">CTheo_3138</name>
</gene>
<dbReference type="GO" id="GO:0016301">
    <property type="term" value="F:kinase activity"/>
    <property type="evidence" value="ECO:0007669"/>
    <property type="project" value="UniProtKB-KW"/>
</dbReference>
<evidence type="ECO:0000313" key="2">
    <source>
        <dbReference type="EMBL" id="KAB5593400.1"/>
    </source>
</evidence>
<evidence type="ECO:0000259" key="1">
    <source>
        <dbReference type="Pfam" id="PF00294"/>
    </source>
</evidence>
<dbReference type="OrthoDB" id="497927at2759"/>
<comment type="caution">
    <text evidence="2">The sequence shown here is derived from an EMBL/GenBank/DDBJ whole genome shotgun (WGS) entry which is preliminary data.</text>
</comment>
<dbReference type="Gene3D" id="3.40.1190.20">
    <property type="match status" value="1"/>
</dbReference>
<reference evidence="2 3" key="1">
    <citation type="journal article" date="2019" name="Fungal Biol. Biotechnol.">
        <title>Draft genome sequence of fastidious pathogen Ceratobasidium theobromae, which causes vascular-streak dieback in Theobroma cacao.</title>
        <authorList>
            <person name="Ali S.S."/>
            <person name="Asman A."/>
            <person name="Shao J."/>
            <person name="Firmansyah A.P."/>
            <person name="Susilo A.W."/>
            <person name="Rosmana A."/>
            <person name="McMahon P."/>
            <person name="Junaid M."/>
            <person name="Guest D."/>
            <person name="Kheng T.Y."/>
            <person name="Meinhardt L.W."/>
            <person name="Bailey B.A."/>
        </authorList>
    </citation>
    <scope>NUCLEOTIDE SEQUENCE [LARGE SCALE GENOMIC DNA]</scope>
    <source>
        <strain evidence="2 3">CT2</strain>
    </source>
</reference>
<dbReference type="Proteomes" id="UP000383932">
    <property type="component" value="Unassembled WGS sequence"/>
</dbReference>
<proteinExistence type="predicted"/>
<protein>
    <submittedName>
        <fullName evidence="2">PfkB family carbohydrate kinase</fullName>
    </submittedName>
</protein>
<dbReference type="AlphaFoldDB" id="A0A5N5QNQ3"/>
<dbReference type="PANTHER" id="PTHR47098">
    <property type="entry name" value="PROTEIN MAK32"/>
    <property type="match status" value="1"/>
</dbReference>
<keyword evidence="2" id="KW-0808">Transferase</keyword>
<name>A0A5N5QNQ3_9AGAM</name>
<dbReference type="EMBL" id="SSOP01000038">
    <property type="protein sequence ID" value="KAB5593400.1"/>
    <property type="molecule type" value="Genomic_DNA"/>
</dbReference>
<dbReference type="InterPro" id="IPR029056">
    <property type="entry name" value="Ribokinase-like"/>
</dbReference>
<keyword evidence="2" id="KW-0418">Kinase</keyword>
<keyword evidence="3" id="KW-1185">Reference proteome</keyword>
<feature type="domain" description="Carbohydrate kinase PfkB" evidence="1">
    <location>
        <begin position="155"/>
        <end position="292"/>
    </location>
</feature>
<dbReference type="SUPFAM" id="SSF53613">
    <property type="entry name" value="Ribokinase-like"/>
    <property type="match status" value="1"/>
</dbReference>
<dbReference type="Pfam" id="PF00294">
    <property type="entry name" value="PfkB"/>
    <property type="match status" value="1"/>
</dbReference>
<organism evidence="2 3">
    <name type="scientific">Ceratobasidium theobromae</name>
    <dbReference type="NCBI Taxonomy" id="1582974"/>
    <lineage>
        <taxon>Eukaryota</taxon>
        <taxon>Fungi</taxon>
        <taxon>Dikarya</taxon>
        <taxon>Basidiomycota</taxon>
        <taxon>Agaricomycotina</taxon>
        <taxon>Agaricomycetes</taxon>
        <taxon>Cantharellales</taxon>
        <taxon>Ceratobasidiaceae</taxon>
        <taxon>Ceratobasidium</taxon>
    </lineage>
</organism>